<proteinExistence type="inferred from homology"/>
<accession>W9VXD7</accession>
<keyword evidence="7" id="KW-0346">Stress response</keyword>
<comment type="similarity">
    <text evidence="1">Belongs to the HicA mRNA interferase family.</text>
</comment>
<evidence type="ECO:0000256" key="6">
    <source>
        <dbReference type="ARBA" id="ARBA00022884"/>
    </source>
</evidence>
<evidence type="ECO:0008006" key="10">
    <source>
        <dbReference type="Google" id="ProtNLM"/>
    </source>
</evidence>
<sequence length="66" mass="7306">MFRSQATNANAFKRWLAKQGATFQKGKGAHMKIFLNGCQPVMPMHNAELKTGTVETIKKQLGLKGD</sequence>
<dbReference type="AlphaFoldDB" id="W9VXD7"/>
<dbReference type="Pfam" id="PF07927">
    <property type="entry name" value="HicA_toxin"/>
    <property type="match status" value="1"/>
</dbReference>
<keyword evidence="9" id="KW-1185">Reference proteome</keyword>
<keyword evidence="4" id="KW-0255">Endonuclease</keyword>
<keyword evidence="3" id="KW-0540">Nuclease</keyword>
<dbReference type="EMBL" id="AONC01000029">
    <property type="protein sequence ID" value="EXJ15095.1"/>
    <property type="molecule type" value="Genomic_DNA"/>
</dbReference>
<evidence type="ECO:0000256" key="2">
    <source>
        <dbReference type="ARBA" id="ARBA00022649"/>
    </source>
</evidence>
<dbReference type="SUPFAM" id="SSF54786">
    <property type="entry name" value="YcfA/nrd intein domain"/>
    <property type="match status" value="1"/>
</dbReference>
<comment type="caution">
    <text evidence="8">The sequence shown here is derived from an EMBL/GenBank/DDBJ whole genome shotgun (WGS) entry which is preliminary data.</text>
</comment>
<evidence type="ECO:0000256" key="5">
    <source>
        <dbReference type="ARBA" id="ARBA00022801"/>
    </source>
</evidence>
<evidence type="ECO:0000256" key="1">
    <source>
        <dbReference type="ARBA" id="ARBA00006620"/>
    </source>
</evidence>
<dbReference type="Gene3D" id="3.30.920.30">
    <property type="entry name" value="Hypothetical protein"/>
    <property type="match status" value="1"/>
</dbReference>
<evidence type="ECO:0000256" key="3">
    <source>
        <dbReference type="ARBA" id="ARBA00022722"/>
    </source>
</evidence>
<organism evidence="8 9">
    <name type="scientific">Imhoffiella purpurea</name>
    <dbReference type="NCBI Taxonomy" id="1249627"/>
    <lineage>
        <taxon>Bacteria</taxon>
        <taxon>Pseudomonadati</taxon>
        <taxon>Pseudomonadota</taxon>
        <taxon>Gammaproteobacteria</taxon>
        <taxon>Chromatiales</taxon>
        <taxon>Chromatiaceae</taxon>
        <taxon>Imhoffiella</taxon>
    </lineage>
</organism>
<evidence type="ECO:0000313" key="8">
    <source>
        <dbReference type="EMBL" id="EXJ15095.1"/>
    </source>
</evidence>
<keyword evidence="5" id="KW-0378">Hydrolase</keyword>
<protein>
    <recommendedName>
        <fullName evidence="10">Type II toxin-antitoxin system HicA family toxin</fullName>
    </recommendedName>
</protein>
<name>W9VXD7_9GAMM</name>
<reference evidence="8 9" key="1">
    <citation type="submission" date="2012-11" db="EMBL/GenBank/DDBJ databases">
        <title>Genome assembly of Thiorhodococcus sp. AK35.</title>
        <authorList>
            <person name="Nupur N."/>
            <person name="Khatri I."/>
            <person name="Subramanian S."/>
            <person name="Pinnaka A."/>
        </authorList>
    </citation>
    <scope>NUCLEOTIDE SEQUENCE [LARGE SCALE GENOMIC DNA]</scope>
    <source>
        <strain evidence="8 9">AK35</strain>
    </source>
</reference>
<keyword evidence="6" id="KW-0694">RNA-binding</keyword>
<dbReference type="GO" id="GO:0016787">
    <property type="term" value="F:hydrolase activity"/>
    <property type="evidence" value="ECO:0007669"/>
    <property type="project" value="UniProtKB-KW"/>
</dbReference>
<evidence type="ECO:0000256" key="4">
    <source>
        <dbReference type="ARBA" id="ARBA00022759"/>
    </source>
</evidence>
<dbReference type="InterPro" id="IPR012933">
    <property type="entry name" value="HicA_mRNA_interferase"/>
</dbReference>
<dbReference type="eggNOG" id="COG1724">
    <property type="taxonomic scope" value="Bacteria"/>
</dbReference>
<dbReference type="GO" id="GO:0003729">
    <property type="term" value="F:mRNA binding"/>
    <property type="evidence" value="ECO:0007669"/>
    <property type="project" value="InterPro"/>
</dbReference>
<gene>
    <name evidence="8" type="ORF">D779_1649</name>
</gene>
<evidence type="ECO:0000256" key="7">
    <source>
        <dbReference type="ARBA" id="ARBA00023016"/>
    </source>
</evidence>
<dbReference type="STRING" id="1249627.D779_1649"/>
<evidence type="ECO:0000313" key="9">
    <source>
        <dbReference type="Proteomes" id="UP000019460"/>
    </source>
</evidence>
<dbReference type="InterPro" id="IPR038570">
    <property type="entry name" value="HicA_sf"/>
</dbReference>
<dbReference type="GO" id="GO:0004519">
    <property type="term" value="F:endonuclease activity"/>
    <property type="evidence" value="ECO:0007669"/>
    <property type="project" value="UniProtKB-KW"/>
</dbReference>
<keyword evidence="2" id="KW-1277">Toxin-antitoxin system</keyword>
<dbReference type="Proteomes" id="UP000019460">
    <property type="component" value="Unassembled WGS sequence"/>
</dbReference>